<reference evidence="1" key="1">
    <citation type="journal article" date="2021" name="Nat. Commun.">
        <title>Genetic determinants of endophytism in the Arabidopsis root mycobiome.</title>
        <authorList>
            <person name="Mesny F."/>
            <person name="Miyauchi S."/>
            <person name="Thiergart T."/>
            <person name="Pickel B."/>
            <person name="Atanasova L."/>
            <person name="Karlsson M."/>
            <person name="Huettel B."/>
            <person name="Barry K.W."/>
            <person name="Haridas S."/>
            <person name="Chen C."/>
            <person name="Bauer D."/>
            <person name="Andreopoulos W."/>
            <person name="Pangilinan J."/>
            <person name="LaButti K."/>
            <person name="Riley R."/>
            <person name="Lipzen A."/>
            <person name="Clum A."/>
            <person name="Drula E."/>
            <person name="Henrissat B."/>
            <person name="Kohler A."/>
            <person name="Grigoriev I.V."/>
            <person name="Martin F.M."/>
            <person name="Hacquard S."/>
        </authorList>
    </citation>
    <scope>NUCLEOTIDE SEQUENCE</scope>
    <source>
        <strain evidence="1">MPI-CAGE-AT-0023</strain>
    </source>
</reference>
<gene>
    <name evidence="1" type="ORF">BKA55DRAFT_562648</name>
</gene>
<proteinExistence type="predicted"/>
<accession>A0A9P9HLE2</accession>
<dbReference type="EMBL" id="JAGMUX010000005">
    <property type="protein sequence ID" value="KAH7259501.1"/>
    <property type="molecule type" value="Genomic_DNA"/>
</dbReference>
<protein>
    <submittedName>
        <fullName evidence="1">Uncharacterized protein</fullName>
    </submittedName>
</protein>
<evidence type="ECO:0000313" key="1">
    <source>
        <dbReference type="EMBL" id="KAH7259501.1"/>
    </source>
</evidence>
<dbReference type="RefSeq" id="XP_046052209.1">
    <property type="nucleotide sequence ID" value="XM_046192313.1"/>
</dbReference>
<evidence type="ECO:0000313" key="2">
    <source>
        <dbReference type="Proteomes" id="UP000720189"/>
    </source>
</evidence>
<organism evidence="1 2">
    <name type="scientific">Fusarium redolens</name>
    <dbReference type="NCBI Taxonomy" id="48865"/>
    <lineage>
        <taxon>Eukaryota</taxon>
        <taxon>Fungi</taxon>
        <taxon>Dikarya</taxon>
        <taxon>Ascomycota</taxon>
        <taxon>Pezizomycotina</taxon>
        <taxon>Sordariomycetes</taxon>
        <taxon>Hypocreomycetidae</taxon>
        <taxon>Hypocreales</taxon>
        <taxon>Nectriaceae</taxon>
        <taxon>Fusarium</taxon>
        <taxon>Fusarium redolens species complex</taxon>
    </lineage>
</organism>
<sequence length="271" mass="31270">MSLSTVEALAQFDRPSTSRLQPLVNKELLLLKRRHQYQMLRHLRQLLLQVFATSLLLVAALAQQRELSISHQRHLERPELLSSRHQLTLMMIPQPLKLPKRLQLRRLLLRYPEAMSQVSVAVQPALQEQCISHLLHLASQEQLSSRLPLVMRIVACLRLEPLQRLRAHRRLVVATSPSTLKLREQLVEHSTSHLTTQKSRALSSLRHYLVMPRKLRLGLLKAQSLQLLVAESIPRSSAVAQSLPRELYTSQPRYLESQIPCLLRHQPLVQK</sequence>
<dbReference type="GeneID" id="70222267"/>
<dbReference type="AlphaFoldDB" id="A0A9P9HLE2"/>
<dbReference type="Proteomes" id="UP000720189">
    <property type="component" value="Unassembled WGS sequence"/>
</dbReference>
<comment type="caution">
    <text evidence="1">The sequence shown here is derived from an EMBL/GenBank/DDBJ whole genome shotgun (WGS) entry which is preliminary data.</text>
</comment>
<name>A0A9P9HLE2_FUSRE</name>
<keyword evidence="2" id="KW-1185">Reference proteome</keyword>